<reference evidence="2 3" key="1">
    <citation type="journal article" date="2018" name="G3 (Bethesda)">
        <title>Phylogenetic and Phylogenomic Definition of Rhizopus Species.</title>
        <authorList>
            <person name="Gryganskyi A.P."/>
            <person name="Golan J."/>
            <person name="Dolatabadi S."/>
            <person name="Mondo S."/>
            <person name="Robb S."/>
            <person name="Idnurm A."/>
            <person name="Muszewska A."/>
            <person name="Steczkiewicz K."/>
            <person name="Masonjones S."/>
            <person name="Liao H.L."/>
            <person name="Gajdeczka M.T."/>
            <person name="Anike F."/>
            <person name="Vuek A."/>
            <person name="Anishchenko I.M."/>
            <person name="Voigt K."/>
            <person name="de Hoog G.S."/>
            <person name="Smith M.E."/>
            <person name="Heitman J."/>
            <person name="Vilgalys R."/>
            <person name="Stajich J.E."/>
        </authorList>
    </citation>
    <scope>NUCLEOTIDE SEQUENCE [LARGE SCALE GENOMIC DNA]</scope>
    <source>
        <strain evidence="2 3">LSU 92-RS-03</strain>
    </source>
</reference>
<dbReference type="AlphaFoldDB" id="A0A367KUN0"/>
<evidence type="ECO:0000313" key="2">
    <source>
        <dbReference type="EMBL" id="RCI05906.1"/>
    </source>
</evidence>
<name>A0A367KUN0_RHIST</name>
<evidence type="ECO:0000313" key="3">
    <source>
        <dbReference type="Proteomes" id="UP000253551"/>
    </source>
</evidence>
<protein>
    <submittedName>
        <fullName evidence="2">Uncharacterized protein</fullName>
    </submittedName>
</protein>
<feature type="non-terminal residue" evidence="2">
    <location>
        <position position="61"/>
    </location>
</feature>
<feature type="compositionally biased region" description="Gly residues" evidence="1">
    <location>
        <begin position="11"/>
        <end position="27"/>
    </location>
</feature>
<accession>A0A367KUN0</accession>
<sequence length="61" mass="6952">MNSAQQNRGNQRGGNQRGGNQRGGNQKGGFKRNRNQNEDIPESASKIKKRLRDVQRMLRSK</sequence>
<gene>
    <name evidence="2" type="ORF">CU098_013737</name>
</gene>
<dbReference type="EMBL" id="PJQM01000275">
    <property type="protein sequence ID" value="RCI05906.1"/>
    <property type="molecule type" value="Genomic_DNA"/>
</dbReference>
<feature type="compositionally biased region" description="Low complexity" evidence="1">
    <location>
        <begin position="1"/>
        <end position="10"/>
    </location>
</feature>
<dbReference type="Proteomes" id="UP000253551">
    <property type="component" value="Unassembled WGS sequence"/>
</dbReference>
<proteinExistence type="predicted"/>
<feature type="region of interest" description="Disordered" evidence="1">
    <location>
        <begin position="1"/>
        <end position="61"/>
    </location>
</feature>
<organism evidence="2 3">
    <name type="scientific">Rhizopus stolonifer</name>
    <name type="common">Rhizopus nigricans</name>
    <dbReference type="NCBI Taxonomy" id="4846"/>
    <lineage>
        <taxon>Eukaryota</taxon>
        <taxon>Fungi</taxon>
        <taxon>Fungi incertae sedis</taxon>
        <taxon>Mucoromycota</taxon>
        <taxon>Mucoromycotina</taxon>
        <taxon>Mucoromycetes</taxon>
        <taxon>Mucorales</taxon>
        <taxon>Mucorineae</taxon>
        <taxon>Rhizopodaceae</taxon>
        <taxon>Rhizopus</taxon>
    </lineage>
</organism>
<feature type="compositionally biased region" description="Basic and acidic residues" evidence="1">
    <location>
        <begin position="52"/>
        <end position="61"/>
    </location>
</feature>
<comment type="caution">
    <text evidence="2">The sequence shown here is derived from an EMBL/GenBank/DDBJ whole genome shotgun (WGS) entry which is preliminary data.</text>
</comment>
<evidence type="ECO:0000256" key="1">
    <source>
        <dbReference type="SAM" id="MobiDB-lite"/>
    </source>
</evidence>
<keyword evidence="3" id="KW-1185">Reference proteome</keyword>